<dbReference type="PANTHER" id="PTHR45745">
    <property type="entry name" value="PHOSPHOMANNOMUTASE 45A"/>
    <property type="match status" value="1"/>
</dbReference>
<evidence type="ECO:0000256" key="1">
    <source>
        <dbReference type="ARBA" id="ARBA00001946"/>
    </source>
</evidence>
<keyword evidence="3" id="KW-0597">Phosphoprotein</keyword>
<evidence type="ECO:0000259" key="7">
    <source>
        <dbReference type="Pfam" id="PF00408"/>
    </source>
</evidence>
<evidence type="ECO:0000259" key="8">
    <source>
        <dbReference type="Pfam" id="PF02878"/>
    </source>
</evidence>
<dbReference type="PANTHER" id="PTHR45745:SF1">
    <property type="entry name" value="PHOSPHOGLUCOMUTASE 2B-RELATED"/>
    <property type="match status" value="1"/>
</dbReference>
<dbReference type="InterPro" id="IPR005841">
    <property type="entry name" value="Alpha-D-phosphohexomutase_SF"/>
</dbReference>
<evidence type="ECO:0000256" key="2">
    <source>
        <dbReference type="ARBA" id="ARBA00010231"/>
    </source>
</evidence>
<reference evidence="11 12" key="1">
    <citation type="submission" date="2019-06" db="EMBL/GenBank/DDBJ databases">
        <title>Whole genome shotgun sequence of Cellulomonas uda NBRC 3747.</title>
        <authorList>
            <person name="Hosoyama A."/>
            <person name="Uohara A."/>
            <person name="Ohji S."/>
            <person name="Ichikawa N."/>
        </authorList>
    </citation>
    <scope>NUCLEOTIDE SEQUENCE [LARGE SCALE GENOMIC DNA]</scope>
    <source>
        <strain evidence="11 12">NBRC 3747</strain>
    </source>
</reference>
<dbReference type="SUPFAM" id="SSF55957">
    <property type="entry name" value="Phosphoglucomutase, C-terminal domain"/>
    <property type="match status" value="1"/>
</dbReference>
<dbReference type="PROSITE" id="PS00710">
    <property type="entry name" value="PGM_PMM"/>
    <property type="match status" value="1"/>
</dbReference>
<dbReference type="PRINTS" id="PR00509">
    <property type="entry name" value="PGMPMM"/>
</dbReference>
<proteinExistence type="inferred from homology"/>
<feature type="domain" description="Alpha-D-phosphohexomutase alpha/beta/alpha" evidence="8">
    <location>
        <begin position="88"/>
        <end position="231"/>
    </location>
</feature>
<protein>
    <submittedName>
        <fullName evidence="11">Phosphomannomutase</fullName>
    </submittedName>
</protein>
<dbReference type="Gene3D" id="3.30.310.50">
    <property type="entry name" value="Alpha-D-phosphohexomutase, C-terminal domain"/>
    <property type="match status" value="1"/>
</dbReference>
<gene>
    <name evidence="11" type="ORF">CUD01_12180</name>
</gene>
<dbReference type="CDD" id="cd05799">
    <property type="entry name" value="PGM2"/>
    <property type="match status" value="1"/>
</dbReference>
<dbReference type="Pfam" id="PF02880">
    <property type="entry name" value="PGM_PMM_III"/>
    <property type="match status" value="1"/>
</dbReference>
<keyword evidence="4" id="KW-0479">Metal-binding</keyword>
<dbReference type="Pfam" id="PF00408">
    <property type="entry name" value="PGM_PMM_IV"/>
    <property type="match status" value="1"/>
</dbReference>
<feature type="domain" description="Alpha-D-phosphohexomutase C-terminal" evidence="7">
    <location>
        <begin position="560"/>
        <end position="592"/>
    </location>
</feature>
<dbReference type="EMBL" id="BJLP01000016">
    <property type="protein sequence ID" value="GEA80774.1"/>
    <property type="molecule type" value="Genomic_DNA"/>
</dbReference>
<organism evidence="11 12">
    <name type="scientific">Cellulomonas uda</name>
    <dbReference type="NCBI Taxonomy" id="1714"/>
    <lineage>
        <taxon>Bacteria</taxon>
        <taxon>Bacillati</taxon>
        <taxon>Actinomycetota</taxon>
        <taxon>Actinomycetes</taxon>
        <taxon>Micrococcales</taxon>
        <taxon>Cellulomonadaceae</taxon>
        <taxon>Cellulomonas</taxon>
    </lineage>
</organism>
<dbReference type="InterPro" id="IPR005846">
    <property type="entry name" value="A-D-PHexomutase_a/b/a-III"/>
</dbReference>
<dbReference type="InterPro" id="IPR005843">
    <property type="entry name" value="A-D-PHexomutase_C"/>
</dbReference>
<feature type="domain" description="Alpha-D-phosphohexomutase alpha/beta/alpha" evidence="9">
    <location>
        <begin position="256"/>
        <end position="359"/>
    </location>
</feature>
<dbReference type="Pfam" id="PF02878">
    <property type="entry name" value="PGM_PMM_I"/>
    <property type="match status" value="1"/>
</dbReference>
<evidence type="ECO:0000256" key="5">
    <source>
        <dbReference type="ARBA" id="ARBA00022842"/>
    </source>
</evidence>
<dbReference type="InterPro" id="IPR016055">
    <property type="entry name" value="A-D-PHexomutase_a/b/a-I/II/III"/>
</dbReference>
<evidence type="ECO:0000259" key="9">
    <source>
        <dbReference type="Pfam" id="PF02879"/>
    </source>
</evidence>
<accession>A0A4Y3KBM0</accession>
<dbReference type="GO" id="GO:0005975">
    <property type="term" value="P:carbohydrate metabolic process"/>
    <property type="evidence" value="ECO:0007669"/>
    <property type="project" value="InterPro"/>
</dbReference>
<dbReference type="InterPro" id="IPR005845">
    <property type="entry name" value="A-D-PHexomutase_a/b/a-II"/>
</dbReference>
<feature type="domain" description="Alpha-D-phosphohexomutase alpha/beta/alpha" evidence="10">
    <location>
        <begin position="384"/>
        <end position="495"/>
    </location>
</feature>
<dbReference type="AlphaFoldDB" id="A0A4Y3KBM0"/>
<evidence type="ECO:0000313" key="11">
    <source>
        <dbReference type="EMBL" id="GEA80774.1"/>
    </source>
</evidence>
<comment type="cofactor">
    <cofactor evidence="1">
        <name>Mg(2+)</name>
        <dbReference type="ChEBI" id="CHEBI:18420"/>
    </cofactor>
</comment>
<dbReference type="Proteomes" id="UP000315842">
    <property type="component" value="Unassembled WGS sequence"/>
</dbReference>
<comment type="caution">
    <text evidence="11">The sequence shown here is derived from an EMBL/GenBank/DDBJ whole genome shotgun (WGS) entry which is preliminary data.</text>
</comment>
<dbReference type="InterPro" id="IPR005844">
    <property type="entry name" value="A-D-PHexomutase_a/b/a-I"/>
</dbReference>
<dbReference type="GO" id="GO:0008973">
    <property type="term" value="F:phosphopentomutase activity"/>
    <property type="evidence" value="ECO:0007669"/>
    <property type="project" value="TreeGrafter"/>
</dbReference>
<keyword evidence="6" id="KW-0413">Isomerase</keyword>
<comment type="similarity">
    <text evidence="2">Belongs to the phosphohexose mutase family.</text>
</comment>
<dbReference type="InterPro" id="IPR036900">
    <property type="entry name" value="A-D-PHexomutase_C_sf"/>
</dbReference>
<keyword evidence="12" id="KW-1185">Reference proteome</keyword>
<dbReference type="SUPFAM" id="SSF53738">
    <property type="entry name" value="Phosphoglucomutase, first 3 domains"/>
    <property type="match status" value="3"/>
</dbReference>
<evidence type="ECO:0000313" key="12">
    <source>
        <dbReference type="Proteomes" id="UP000315842"/>
    </source>
</evidence>
<dbReference type="Gene3D" id="3.40.120.10">
    <property type="entry name" value="Alpha-D-Glucose-1,6-Bisphosphate, subunit A, domain 3"/>
    <property type="match status" value="3"/>
</dbReference>
<evidence type="ECO:0000256" key="3">
    <source>
        <dbReference type="ARBA" id="ARBA00022553"/>
    </source>
</evidence>
<sequence length="629" mass="65829">MRERTGQYVGGMSADDAWDDLTARVEAWIADDPDPETADELRELLRLAQESPPGLEEGADPDLEQLTVLRTARHARAELADRFSGLLQFGTAGLRGAIAGGPHRMNRAVVIRAASGLADYLLGELDGLTPAPRVVVGYDARRKSEQFALDTAAVLTAVGIEVLLLPRPLPTPVLAFCVRRFDADAGVMVTASHNPPQDNGYKVYLGGRVVTDSGQGAQIVPPADSAIAAEIARVPSVASVPRADHGWTVLGEDVVDAYVDATLTLADPTVRAVAGDLSVVLTPLHGVGGAVAQRVLAEAGFTDVLVVPEQEQPDPAFPTVAFPNPEEPGAIDLALGLASDRGADLVIALDPDADRCAVAIQDPRARAYRGPDTAAAEGWRMLHGDETGALLGQVAAERMAADGGPLDPEAAFASSIVSSRQLAQIAQRAGVRHVQTLTGFKWLSRVDGLVFAYEEALGYCVAPGTVRDKDGISAALLVAGLAARLKASGSTLVDALDDLARTHGLYLTGQVSARYDDLAAIPATVGRVRTQPPTTLGGSPVTRVVDLAHGTDEERGGLPPTEGLRLDAADGTRVIVRPSGTEPKVKCYLEVVEPVVPDADEAAVGVARHRARERLDAVASDVRAALGIA</sequence>
<dbReference type="GO" id="GO:0006166">
    <property type="term" value="P:purine ribonucleoside salvage"/>
    <property type="evidence" value="ECO:0007669"/>
    <property type="project" value="TreeGrafter"/>
</dbReference>
<keyword evidence="5" id="KW-0460">Magnesium</keyword>
<evidence type="ECO:0000256" key="4">
    <source>
        <dbReference type="ARBA" id="ARBA00022723"/>
    </source>
</evidence>
<dbReference type="InterPro" id="IPR016066">
    <property type="entry name" value="A-D-PHexomutase_CS"/>
</dbReference>
<dbReference type="GO" id="GO:0000287">
    <property type="term" value="F:magnesium ion binding"/>
    <property type="evidence" value="ECO:0007669"/>
    <property type="project" value="InterPro"/>
</dbReference>
<evidence type="ECO:0000256" key="6">
    <source>
        <dbReference type="ARBA" id="ARBA00023235"/>
    </source>
</evidence>
<evidence type="ECO:0000259" key="10">
    <source>
        <dbReference type="Pfam" id="PF02880"/>
    </source>
</evidence>
<name>A0A4Y3KBM0_CELUD</name>
<dbReference type="Pfam" id="PF02879">
    <property type="entry name" value="PGM_PMM_II"/>
    <property type="match status" value="1"/>
</dbReference>